<comment type="caution">
    <text evidence="2">The sequence shown here is derived from an EMBL/GenBank/DDBJ whole genome shotgun (WGS) entry which is preliminary data.</text>
</comment>
<dbReference type="Proteomes" id="UP000231280">
    <property type="component" value="Unassembled WGS sequence"/>
</dbReference>
<evidence type="ECO:0000313" key="2">
    <source>
        <dbReference type="EMBL" id="PIW75446.1"/>
    </source>
</evidence>
<dbReference type="InterPro" id="IPR052022">
    <property type="entry name" value="26kDa_periplasmic_antigen"/>
</dbReference>
<dbReference type="GO" id="GO:0006974">
    <property type="term" value="P:DNA damage response"/>
    <property type="evidence" value="ECO:0007669"/>
    <property type="project" value="TreeGrafter"/>
</dbReference>
<name>A0A2M7IFZ3_9BACT</name>
<gene>
    <name evidence="2" type="ORF">CO002_01990</name>
</gene>
<dbReference type="PANTHER" id="PTHR34387:SF2">
    <property type="entry name" value="SLR1258 PROTEIN"/>
    <property type="match status" value="1"/>
</dbReference>
<sequence length="263" mass="28102">MATNDEKKLSVKIIPPHEYLPYIFVLLALALIVFLGVVAAKVFKESQYIGRSVEFQNTITVSGQGKVLAKPDIGQVDLSVLAEAKTVADAVSENNQKMNKIVQAMKKAGISEDDLKTTVYNINPKYQYTSGKSSITGYEVLQTLAVKIRDLDKSSEILDAAATAGANQIGSRSFTIDDPEKVKEEATQKAIANAKEKAGTMAQSLGINLGRLVGFNESDASDSSSLYYEGLGGGGLTKSAPVSDVQVGQNEVAVDVSLTYEVK</sequence>
<dbReference type="AlphaFoldDB" id="A0A2M7IFZ3"/>
<evidence type="ECO:0000313" key="3">
    <source>
        <dbReference type="Proteomes" id="UP000231280"/>
    </source>
</evidence>
<dbReference type="Gene3D" id="3.30.110.170">
    <property type="entry name" value="Protein of unknown function (DUF541), domain 1"/>
    <property type="match status" value="1"/>
</dbReference>
<dbReference type="InterPro" id="IPR007497">
    <property type="entry name" value="SIMPL/DUF541"/>
</dbReference>
<keyword evidence="1" id="KW-0812">Transmembrane</keyword>
<dbReference type="Gene3D" id="3.30.70.2970">
    <property type="entry name" value="Protein of unknown function (DUF541), domain 2"/>
    <property type="match status" value="1"/>
</dbReference>
<keyword evidence="1" id="KW-1133">Transmembrane helix</keyword>
<organism evidence="2 3">
    <name type="scientific">Candidatus Portnoybacteria bacterium CG_4_8_14_3_um_filter_44_10</name>
    <dbReference type="NCBI Taxonomy" id="1974802"/>
    <lineage>
        <taxon>Bacteria</taxon>
        <taxon>Candidatus Portnoyibacteriota</taxon>
    </lineage>
</organism>
<evidence type="ECO:0000256" key="1">
    <source>
        <dbReference type="SAM" id="Phobius"/>
    </source>
</evidence>
<protein>
    <recommendedName>
        <fullName evidence="4">SIMPL domain-containing protein</fullName>
    </recommendedName>
</protein>
<feature type="transmembrane region" description="Helical" evidence="1">
    <location>
        <begin position="20"/>
        <end position="43"/>
    </location>
</feature>
<dbReference type="PANTHER" id="PTHR34387">
    <property type="entry name" value="SLR1258 PROTEIN"/>
    <property type="match status" value="1"/>
</dbReference>
<accession>A0A2M7IFZ3</accession>
<dbReference type="Pfam" id="PF04402">
    <property type="entry name" value="SIMPL"/>
    <property type="match status" value="1"/>
</dbReference>
<evidence type="ECO:0008006" key="4">
    <source>
        <dbReference type="Google" id="ProtNLM"/>
    </source>
</evidence>
<proteinExistence type="predicted"/>
<dbReference type="EMBL" id="PFGX01000052">
    <property type="protein sequence ID" value="PIW75446.1"/>
    <property type="molecule type" value="Genomic_DNA"/>
</dbReference>
<keyword evidence="1" id="KW-0472">Membrane</keyword>
<reference evidence="3" key="1">
    <citation type="submission" date="2017-09" db="EMBL/GenBank/DDBJ databases">
        <title>Depth-based differentiation of microbial function through sediment-hosted aquifers and enrichment of novel symbionts in the deep terrestrial subsurface.</title>
        <authorList>
            <person name="Probst A.J."/>
            <person name="Ladd B."/>
            <person name="Jarett J.K."/>
            <person name="Geller-Mcgrath D.E."/>
            <person name="Sieber C.M.K."/>
            <person name="Emerson J.B."/>
            <person name="Anantharaman K."/>
            <person name="Thomas B.C."/>
            <person name="Malmstrom R."/>
            <person name="Stieglmeier M."/>
            <person name="Klingl A."/>
            <person name="Woyke T."/>
            <person name="Ryan C.M."/>
            <person name="Banfield J.F."/>
        </authorList>
    </citation>
    <scope>NUCLEOTIDE SEQUENCE [LARGE SCALE GENOMIC DNA]</scope>
</reference>